<keyword evidence="1" id="KW-0732">Signal</keyword>
<organism evidence="2 3">
    <name type="scientific">Streptomyces monticola</name>
    <dbReference type="NCBI Taxonomy" id="2666263"/>
    <lineage>
        <taxon>Bacteria</taxon>
        <taxon>Bacillati</taxon>
        <taxon>Actinomycetota</taxon>
        <taxon>Actinomycetes</taxon>
        <taxon>Kitasatosporales</taxon>
        <taxon>Streptomycetaceae</taxon>
        <taxon>Streptomyces</taxon>
    </lineage>
</organism>
<evidence type="ECO:0000313" key="2">
    <source>
        <dbReference type="EMBL" id="MFC7310284.1"/>
    </source>
</evidence>
<comment type="caution">
    <text evidence="2">The sequence shown here is derived from an EMBL/GenBank/DDBJ whole genome shotgun (WGS) entry which is preliminary data.</text>
</comment>
<dbReference type="EMBL" id="JBHTCF010000031">
    <property type="protein sequence ID" value="MFC7310284.1"/>
    <property type="molecule type" value="Genomic_DNA"/>
</dbReference>
<dbReference type="Proteomes" id="UP001596523">
    <property type="component" value="Unassembled WGS sequence"/>
</dbReference>
<accession>A0ABW2JVR8</accession>
<proteinExistence type="predicted"/>
<protein>
    <recommendedName>
        <fullName evidence="4">Peptidase</fullName>
    </recommendedName>
</protein>
<evidence type="ECO:0008006" key="4">
    <source>
        <dbReference type="Google" id="ProtNLM"/>
    </source>
</evidence>
<sequence length="74" mass="7247">MNHSRKVAGAAAALVAAGFLASAGTASADTGAGPERITSAAQLSASIQKAVALEQEYGDAEVAQCSRGVRTGEA</sequence>
<reference evidence="3" key="1">
    <citation type="journal article" date="2019" name="Int. J. Syst. Evol. Microbiol.">
        <title>The Global Catalogue of Microorganisms (GCM) 10K type strain sequencing project: providing services to taxonomists for standard genome sequencing and annotation.</title>
        <authorList>
            <consortium name="The Broad Institute Genomics Platform"/>
            <consortium name="The Broad Institute Genome Sequencing Center for Infectious Disease"/>
            <person name="Wu L."/>
            <person name="Ma J."/>
        </authorList>
    </citation>
    <scope>NUCLEOTIDE SEQUENCE [LARGE SCALE GENOMIC DNA]</scope>
    <source>
        <strain evidence="3">SYNS20</strain>
    </source>
</reference>
<feature type="chain" id="PRO_5045771804" description="Peptidase" evidence="1">
    <location>
        <begin position="29"/>
        <end position="74"/>
    </location>
</feature>
<dbReference type="RefSeq" id="WP_381840513.1">
    <property type="nucleotide sequence ID" value="NZ_JBHTCF010000031.1"/>
</dbReference>
<feature type="signal peptide" evidence="1">
    <location>
        <begin position="1"/>
        <end position="28"/>
    </location>
</feature>
<name>A0ABW2JVR8_9ACTN</name>
<evidence type="ECO:0000256" key="1">
    <source>
        <dbReference type="SAM" id="SignalP"/>
    </source>
</evidence>
<gene>
    <name evidence="2" type="ORF">ACFQVC_39495</name>
</gene>
<evidence type="ECO:0000313" key="3">
    <source>
        <dbReference type="Proteomes" id="UP001596523"/>
    </source>
</evidence>
<keyword evidence="3" id="KW-1185">Reference proteome</keyword>